<sequence length="259" mass="29070">MADATQDMAREIRHGLDPVLFARERLGFNPDPWQADVLSSDSTRILLNCTRQAGKTTTTSVLALHTAIYRGQSLSLLFSKAQRQSSELLAKIRHHIATMDSPPELLKDAATEVQLANGSRIVSLPGSNPDAIRGYSAPALIVEDEAAFVDDELYEAFMAMLARSHKGRVILMSTPNGKRGHFYAAWTGGDRKWQRESVTADQVPHIDAAYLDEMRGEYGPWKFQQEFFCKFVEADDQFFSDEAIERAFSREVPLLELNF</sequence>
<organism evidence="1 2">
    <name type="scientific">Acetobacter sacchari</name>
    <dbReference type="NCBI Taxonomy" id="2661687"/>
    <lineage>
        <taxon>Bacteria</taxon>
        <taxon>Pseudomonadati</taxon>
        <taxon>Pseudomonadota</taxon>
        <taxon>Alphaproteobacteria</taxon>
        <taxon>Acetobacterales</taxon>
        <taxon>Acetobacteraceae</taxon>
        <taxon>Acetobacter</taxon>
    </lineage>
</organism>
<reference evidence="1 2" key="1">
    <citation type="submission" date="2021-03" db="EMBL/GenBank/DDBJ databases">
        <title>The complete genome sequence of Acetobacter sacchari TBRC 11175.</title>
        <authorList>
            <person name="Charoenyingcharoen P."/>
            <person name="Yukphan P."/>
        </authorList>
    </citation>
    <scope>NUCLEOTIDE SEQUENCE [LARGE SCALE GENOMIC DNA]</scope>
    <source>
        <strain evidence="1 2">TBRC 11175</strain>
    </source>
</reference>
<dbReference type="EMBL" id="JAFVMF010000039">
    <property type="protein sequence ID" value="MBO1361993.1"/>
    <property type="molecule type" value="Genomic_DNA"/>
</dbReference>
<dbReference type="InterPro" id="IPR027417">
    <property type="entry name" value="P-loop_NTPase"/>
</dbReference>
<protein>
    <submittedName>
        <fullName evidence="1">Terminase family protein</fullName>
    </submittedName>
</protein>
<evidence type="ECO:0000313" key="1">
    <source>
        <dbReference type="EMBL" id="MBO1361993.1"/>
    </source>
</evidence>
<proteinExistence type="predicted"/>
<comment type="caution">
    <text evidence="1">The sequence shown here is derived from an EMBL/GenBank/DDBJ whole genome shotgun (WGS) entry which is preliminary data.</text>
</comment>
<name>A0ABS3M1D3_9PROT</name>
<evidence type="ECO:0000313" key="2">
    <source>
        <dbReference type="Proteomes" id="UP000664771"/>
    </source>
</evidence>
<accession>A0ABS3M1D3</accession>
<keyword evidence="2" id="KW-1185">Reference proteome</keyword>
<dbReference type="Pfam" id="PF03237">
    <property type="entry name" value="Terminase_6N"/>
    <property type="match status" value="1"/>
</dbReference>
<dbReference type="Gene3D" id="3.40.50.300">
    <property type="entry name" value="P-loop containing nucleotide triphosphate hydrolases"/>
    <property type="match status" value="1"/>
</dbReference>
<gene>
    <name evidence="1" type="ORF">J2D73_19615</name>
</gene>
<dbReference type="Proteomes" id="UP000664771">
    <property type="component" value="Unassembled WGS sequence"/>
</dbReference>